<accession>A0A1M5FIP3</accession>
<evidence type="ECO:0000313" key="2">
    <source>
        <dbReference type="Proteomes" id="UP000184406"/>
    </source>
</evidence>
<reference evidence="2" key="1">
    <citation type="submission" date="2016-11" db="EMBL/GenBank/DDBJ databases">
        <authorList>
            <person name="Varghese N."/>
            <person name="Submissions S."/>
        </authorList>
    </citation>
    <scope>NUCLEOTIDE SEQUENCE [LARGE SCALE GENOMIC DNA]</scope>
    <source>
        <strain evidence="2">DSM 17539</strain>
    </source>
</reference>
<dbReference type="Gene3D" id="3.10.129.10">
    <property type="entry name" value="Hotdog Thioesterase"/>
    <property type="match status" value="1"/>
</dbReference>
<dbReference type="Proteomes" id="UP000184406">
    <property type="component" value="Unassembled WGS sequence"/>
</dbReference>
<dbReference type="CDD" id="cd00586">
    <property type="entry name" value="4HBT"/>
    <property type="match status" value="1"/>
</dbReference>
<dbReference type="InterPro" id="IPR029069">
    <property type="entry name" value="HotDog_dom_sf"/>
</dbReference>
<dbReference type="PANTHER" id="PTHR12475">
    <property type="match status" value="1"/>
</dbReference>
<dbReference type="PANTHER" id="PTHR12475:SF4">
    <property type="entry name" value="PROTEIN THEM6"/>
    <property type="match status" value="1"/>
</dbReference>
<dbReference type="SUPFAM" id="SSF54637">
    <property type="entry name" value="Thioesterase/thiol ester dehydrase-isomerase"/>
    <property type="match status" value="1"/>
</dbReference>
<evidence type="ECO:0000313" key="1">
    <source>
        <dbReference type="EMBL" id="SHF91338.1"/>
    </source>
</evidence>
<gene>
    <name evidence="1" type="ORF">SAMN03080594_10983</name>
</gene>
<name>A0A1M5FIP3_9FLAO</name>
<dbReference type="EMBL" id="FQUX01000009">
    <property type="protein sequence ID" value="SHF91338.1"/>
    <property type="molecule type" value="Genomic_DNA"/>
</dbReference>
<dbReference type="InterPro" id="IPR051490">
    <property type="entry name" value="THEM6_lcsJ_thioesterase"/>
</dbReference>
<proteinExistence type="predicted"/>
<sequence length="181" mass="21725">MIYYWLHLLYIFIGSKLFWKEVDLTSNQIRKRRVGILDCDTFRYMSNAKYAYYMDFIRFEKMFRSKLFENTVKKGMYAVLGSQKIIYKKPLRIWSTFTITLILEGWDDKWVYHSQVFEQNGQICAIGYTKAAFWRGKKAQDIRMIIKKCGVPRSKMDVPQRILDIFKNDYNLLKSTSDILI</sequence>
<keyword evidence="2" id="KW-1185">Reference proteome</keyword>
<dbReference type="Pfam" id="PF13279">
    <property type="entry name" value="4HBT_2"/>
    <property type="match status" value="1"/>
</dbReference>
<organism evidence="1 2">
    <name type="scientific">Arenibacter palladensis</name>
    <dbReference type="NCBI Taxonomy" id="237373"/>
    <lineage>
        <taxon>Bacteria</taxon>
        <taxon>Pseudomonadati</taxon>
        <taxon>Bacteroidota</taxon>
        <taxon>Flavobacteriia</taxon>
        <taxon>Flavobacteriales</taxon>
        <taxon>Flavobacteriaceae</taxon>
        <taxon>Arenibacter</taxon>
    </lineage>
</organism>
<protein>
    <submittedName>
        <fullName evidence="1">Acyl-CoA thioesterase FadM</fullName>
    </submittedName>
</protein>
<dbReference type="RefSeq" id="WP_072864771.1">
    <property type="nucleotide sequence ID" value="NZ_FQUX01000009.1"/>
</dbReference>
<dbReference type="AlphaFoldDB" id="A0A1M5FIP3"/>